<name>A0A4D6NNQ4_VIGUN</name>
<evidence type="ECO:0000313" key="2">
    <source>
        <dbReference type="Proteomes" id="UP000501690"/>
    </source>
</evidence>
<organism evidence="1 2">
    <name type="scientific">Vigna unguiculata</name>
    <name type="common">Cowpea</name>
    <dbReference type="NCBI Taxonomy" id="3917"/>
    <lineage>
        <taxon>Eukaryota</taxon>
        <taxon>Viridiplantae</taxon>
        <taxon>Streptophyta</taxon>
        <taxon>Embryophyta</taxon>
        <taxon>Tracheophyta</taxon>
        <taxon>Spermatophyta</taxon>
        <taxon>Magnoliopsida</taxon>
        <taxon>eudicotyledons</taxon>
        <taxon>Gunneridae</taxon>
        <taxon>Pentapetalae</taxon>
        <taxon>rosids</taxon>
        <taxon>fabids</taxon>
        <taxon>Fabales</taxon>
        <taxon>Fabaceae</taxon>
        <taxon>Papilionoideae</taxon>
        <taxon>50 kb inversion clade</taxon>
        <taxon>NPAAA clade</taxon>
        <taxon>indigoferoid/millettioid clade</taxon>
        <taxon>Phaseoleae</taxon>
        <taxon>Vigna</taxon>
    </lineage>
</organism>
<dbReference type="Proteomes" id="UP000501690">
    <property type="component" value="Linkage Group LG11"/>
</dbReference>
<reference evidence="1 2" key="1">
    <citation type="submission" date="2019-04" db="EMBL/GenBank/DDBJ databases">
        <title>An improved genome assembly and genetic linkage map for asparagus bean, Vigna unguiculata ssp. sesquipedialis.</title>
        <authorList>
            <person name="Xia Q."/>
            <person name="Zhang R."/>
            <person name="Dong Y."/>
        </authorList>
    </citation>
    <scope>NUCLEOTIDE SEQUENCE [LARGE SCALE GENOMIC DNA]</scope>
    <source>
        <tissue evidence="1">Leaf</tissue>
    </source>
</reference>
<dbReference type="AlphaFoldDB" id="A0A4D6NNQ4"/>
<gene>
    <name evidence="1" type="ORF">DEO72_LG11g1645</name>
</gene>
<dbReference type="EMBL" id="CP039355">
    <property type="protein sequence ID" value="QCE14642.1"/>
    <property type="molecule type" value="Genomic_DNA"/>
</dbReference>
<keyword evidence="2" id="KW-1185">Reference proteome</keyword>
<accession>A0A4D6NNQ4</accession>
<proteinExistence type="predicted"/>
<sequence length="54" mass="5820">MSEEVHTRLLFCGNTSESRTTSGEVRRGMTTSGQVRVSIINPESMANFVGMIGG</sequence>
<evidence type="ECO:0000313" key="1">
    <source>
        <dbReference type="EMBL" id="QCE14642.1"/>
    </source>
</evidence>
<protein>
    <submittedName>
        <fullName evidence="1">Uncharacterized protein</fullName>
    </submittedName>
</protein>